<dbReference type="Proteomes" id="UP001611383">
    <property type="component" value="Chromosome"/>
</dbReference>
<dbReference type="InterPro" id="IPR037069">
    <property type="entry name" value="AcylCoA_DH/ox_N_sf"/>
</dbReference>
<dbReference type="Pfam" id="PF02770">
    <property type="entry name" value="Acyl-CoA_dh_M"/>
    <property type="match status" value="1"/>
</dbReference>
<comment type="similarity">
    <text evidence="2 5">Belongs to the acyl-CoA dehydrogenase family.</text>
</comment>
<dbReference type="EMBL" id="CP043494">
    <property type="protein sequence ID" value="WNG50355.1"/>
    <property type="molecule type" value="Genomic_DNA"/>
</dbReference>
<comment type="cofactor">
    <cofactor evidence="1 5">
        <name>FAD</name>
        <dbReference type="ChEBI" id="CHEBI:57692"/>
    </cofactor>
</comment>
<evidence type="ECO:0000256" key="2">
    <source>
        <dbReference type="ARBA" id="ARBA00009347"/>
    </source>
</evidence>
<sequence>MDLKRLSLGELLGAADQVAREVVAPEVTRVDGEGRWPEKGLRALQAAGLGGLVVPAAFGGQGQGLVALARTCEVLGRVCASTAICFGMHCVGSAVLAAKATPWQQRTFLEPIAAGEHLTTLALSESGTGAHFYLPQTRLTAVPGGYRLEGSKSFVTNGGHADSYVVSTLASGAAAQPGDFSCVLLPAQAENLVWEGSWEGVGMRGNSARTLRLQGVFLPATHLLGQEGDEIWYVFNVVAPFFLIAMAGTYLGIASSALEEATAHLKRRHYSHGGAPPSSQAVLQHRLGTLWAVVERTRLLIHSAAARGDEGEATALAALCSAKAEVADCAVHVVNEAMTLVGGRGYSESGSPLFRHLRDARAAHVMSPTTDILRTWVGRALLDLPLLGE</sequence>
<feature type="domain" description="Acyl-CoA dehydrogenase/oxidase N-terminal" evidence="8">
    <location>
        <begin position="13"/>
        <end position="116"/>
    </location>
</feature>
<dbReference type="SUPFAM" id="SSF47203">
    <property type="entry name" value="Acyl-CoA dehydrogenase C-terminal domain-like"/>
    <property type="match status" value="1"/>
</dbReference>
<dbReference type="InterPro" id="IPR009100">
    <property type="entry name" value="AcylCoA_DH/oxidase_NM_dom_sf"/>
</dbReference>
<protein>
    <submittedName>
        <fullName evidence="9">Acyl-CoA dehydrogenase</fullName>
    </submittedName>
</protein>
<gene>
    <name evidence="9" type="ORF">F0U60_44160</name>
</gene>
<dbReference type="PANTHER" id="PTHR43884">
    <property type="entry name" value="ACYL-COA DEHYDROGENASE"/>
    <property type="match status" value="1"/>
</dbReference>
<accession>A0ABY9X4M8</accession>
<dbReference type="InterPro" id="IPR046373">
    <property type="entry name" value="Acyl-CoA_Oxase/DH_mid-dom_sf"/>
</dbReference>
<organism evidence="9 10">
    <name type="scientific">Archangium minus</name>
    <dbReference type="NCBI Taxonomy" id="83450"/>
    <lineage>
        <taxon>Bacteria</taxon>
        <taxon>Pseudomonadati</taxon>
        <taxon>Myxococcota</taxon>
        <taxon>Myxococcia</taxon>
        <taxon>Myxococcales</taxon>
        <taxon>Cystobacterineae</taxon>
        <taxon>Archangiaceae</taxon>
        <taxon>Archangium</taxon>
    </lineage>
</organism>
<evidence type="ECO:0000259" key="8">
    <source>
        <dbReference type="Pfam" id="PF02771"/>
    </source>
</evidence>
<keyword evidence="4 5" id="KW-0274">FAD</keyword>
<dbReference type="Gene3D" id="1.10.540.10">
    <property type="entry name" value="Acyl-CoA dehydrogenase/oxidase, N-terminal domain"/>
    <property type="match status" value="1"/>
</dbReference>
<feature type="domain" description="Acyl-CoA dehydrogenase/oxidase C-terminal" evidence="6">
    <location>
        <begin position="244"/>
        <end position="382"/>
    </location>
</feature>
<evidence type="ECO:0000313" key="10">
    <source>
        <dbReference type="Proteomes" id="UP001611383"/>
    </source>
</evidence>
<evidence type="ECO:0000256" key="3">
    <source>
        <dbReference type="ARBA" id="ARBA00022630"/>
    </source>
</evidence>
<evidence type="ECO:0000259" key="7">
    <source>
        <dbReference type="Pfam" id="PF02770"/>
    </source>
</evidence>
<feature type="domain" description="Acyl-CoA oxidase/dehydrogenase middle" evidence="7">
    <location>
        <begin position="121"/>
        <end position="216"/>
    </location>
</feature>
<dbReference type="SUPFAM" id="SSF56645">
    <property type="entry name" value="Acyl-CoA dehydrogenase NM domain-like"/>
    <property type="match status" value="1"/>
</dbReference>
<dbReference type="Gene3D" id="2.40.110.10">
    <property type="entry name" value="Butyryl-CoA Dehydrogenase, subunit A, domain 2"/>
    <property type="match status" value="1"/>
</dbReference>
<keyword evidence="3 5" id="KW-0285">Flavoprotein</keyword>
<dbReference type="InterPro" id="IPR006091">
    <property type="entry name" value="Acyl-CoA_Oxase/DH_mid-dom"/>
</dbReference>
<evidence type="ECO:0000256" key="4">
    <source>
        <dbReference type="ARBA" id="ARBA00022827"/>
    </source>
</evidence>
<dbReference type="Pfam" id="PF02771">
    <property type="entry name" value="Acyl-CoA_dh_N"/>
    <property type="match status" value="1"/>
</dbReference>
<dbReference type="InterPro" id="IPR009075">
    <property type="entry name" value="AcylCo_DH/oxidase_C"/>
</dbReference>
<dbReference type="PANTHER" id="PTHR43884:SF12">
    <property type="entry name" value="ISOVALERYL-COA DEHYDROGENASE, MITOCHONDRIAL-RELATED"/>
    <property type="match status" value="1"/>
</dbReference>
<proteinExistence type="inferred from homology"/>
<keyword evidence="5" id="KW-0560">Oxidoreductase</keyword>
<dbReference type="PIRSF" id="PIRSF016578">
    <property type="entry name" value="HsaA"/>
    <property type="match status" value="1"/>
</dbReference>
<dbReference type="Gene3D" id="1.20.140.10">
    <property type="entry name" value="Butyryl-CoA Dehydrogenase, subunit A, domain 3"/>
    <property type="match status" value="1"/>
</dbReference>
<name>A0ABY9X4M8_9BACT</name>
<evidence type="ECO:0000259" key="6">
    <source>
        <dbReference type="Pfam" id="PF00441"/>
    </source>
</evidence>
<reference evidence="9 10" key="1">
    <citation type="submission" date="2019-08" db="EMBL/GenBank/DDBJ databases">
        <title>Archangium and Cystobacter genomes.</title>
        <authorList>
            <person name="Chen I.-C.K."/>
            <person name="Wielgoss S."/>
        </authorList>
    </citation>
    <scope>NUCLEOTIDE SEQUENCE [LARGE SCALE GENOMIC DNA]</scope>
    <source>
        <strain evidence="9 10">Cbm 6</strain>
    </source>
</reference>
<dbReference type="Pfam" id="PF00441">
    <property type="entry name" value="Acyl-CoA_dh_1"/>
    <property type="match status" value="1"/>
</dbReference>
<keyword evidence="10" id="KW-1185">Reference proteome</keyword>
<evidence type="ECO:0000313" key="9">
    <source>
        <dbReference type="EMBL" id="WNG50355.1"/>
    </source>
</evidence>
<dbReference type="InterPro" id="IPR013786">
    <property type="entry name" value="AcylCoA_DH/ox_N"/>
</dbReference>
<dbReference type="InterPro" id="IPR036250">
    <property type="entry name" value="AcylCo_DH-like_C"/>
</dbReference>
<evidence type="ECO:0000256" key="1">
    <source>
        <dbReference type="ARBA" id="ARBA00001974"/>
    </source>
</evidence>
<evidence type="ECO:0000256" key="5">
    <source>
        <dbReference type="RuleBase" id="RU362125"/>
    </source>
</evidence>
<dbReference type="CDD" id="cd00567">
    <property type="entry name" value="ACAD"/>
    <property type="match status" value="1"/>
</dbReference>